<dbReference type="EMBL" id="MFEL01000004">
    <property type="protein sequence ID" value="OGE81791.1"/>
    <property type="molecule type" value="Genomic_DNA"/>
</dbReference>
<gene>
    <name evidence="6" type="ORF">A2720_00150</name>
</gene>
<protein>
    <recommendedName>
        <fullName evidence="1">ribose-phosphate diphosphokinase</fullName>
        <ecNumber evidence="1">2.7.6.1</ecNumber>
    </recommendedName>
</protein>
<dbReference type="STRING" id="1817825.A2720_00150"/>
<dbReference type="InterPro" id="IPR005946">
    <property type="entry name" value="Rib-P_diPkinase"/>
</dbReference>
<evidence type="ECO:0000256" key="2">
    <source>
        <dbReference type="ARBA" id="ARBA00022679"/>
    </source>
</evidence>
<evidence type="ECO:0000256" key="5">
    <source>
        <dbReference type="ARBA" id="ARBA00022840"/>
    </source>
</evidence>
<dbReference type="GO" id="GO:0006164">
    <property type="term" value="P:purine nucleotide biosynthetic process"/>
    <property type="evidence" value="ECO:0007669"/>
    <property type="project" value="TreeGrafter"/>
</dbReference>
<dbReference type="GO" id="GO:0016301">
    <property type="term" value="F:kinase activity"/>
    <property type="evidence" value="ECO:0007669"/>
    <property type="project" value="UniProtKB-KW"/>
</dbReference>
<dbReference type="Gene3D" id="3.40.50.2020">
    <property type="match status" value="2"/>
</dbReference>
<dbReference type="SUPFAM" id="SSF53271">
    <property type="entry name" value="PRTase-like"/>
    <property type="match status" value="2"/>
</dbReference>
<proteinExistence type="predicted"/>
<dbReference type="Proteomes" id="UP000178892">
    <property type="component" value="Unassembled WGS sequence"/>
</dbReference>
<dbReference type="EC" id="2.7.6.1" evidence="1"/>
<dbReference type="GO" id="GO:0005737">
    <property type="term" value="C:cytoplasm"/>
    <property type="evidence" value="ECO:0007669"/>
    <property type="project" value="TreeGrafter"/>
</dbReference>
<dbReference type="InterPro" id="IPR029057">
    <property type="entry name" value="PRTase-like"/>
</dbReference>
<keyword evidence="3" id="KW-0547">Nucleotide-binding</keyword>
<evidence type="ECO:0000256" key="1">
    <source>
        <dbReference type="ARBA" id="ARBA00013247"/>
    </source>
</evidence>
<organism evidence="6 7">
    <name type="scientific">Candidatus Doudnabacteria bacterium RIFCSPHIGHO2_01_FULL_46_24</name>
    <dbReference type="NCBI Taxonomy" id="1817825"/>
    <lineage>
        <taxon>Bacteria</taxon>
        <taxon>Candidatus Doudnaibacteriota</taxon>
    </lineage>
</organism>
<evidence type="ECO:0000256" key="4">
    <source>
        <dbReference type="ARBA" id="ARBA00022777"/>
    </source>
</evidence>
<sequence>MISSEKLMVYGTTGHHSFHARVVNILNRTASLTLRFSHIWHSTWSDGEPGFCLDEPQKISDKHVLLFACPITTRIRSEMADLIKACKLQYGAKTLTLILGFLPFRRQDHEEKNNEITRLRWFIRDLKCWGVDHLVVCEPHSEEKTQEFCDEFGLKLWIADPTKVFVEAISGVVAALGKDRVRFYSPDLGSIIRSLRMAKAMGLQMCASPKLRQNNEVHLVEDSRFLDKVAEIFGDDAALVSCDLNDLAECHAFMREDELSTGRTSCSTAHRLKLNRIASVRLIATHPVCSPGWKMALFPFGELQPFDTIWFGDTRPRGHDETEYEGSTGGRIIPVSMAPVIVQSLVSVLGTLS</sequence>
<dbReference type="AlphaFoldDB" id="A0A1F5NVW0"/>
<name>A0A1F5NVW0_9BACT</name>
<dbReference type="GO" id="GO:0004749">
    <property type="term" value="F:ribose phosphate diphosphokinase activity"/>
    <property type="evidence" value="ECO:0007669"/>
    <property type="project" value="UniProtKB-EC"/>
</dbReference>
<comment type="caution">
    <text evidence="6">The sequence shown here is derived from an EMBL/GenBank/DDBJ whole genome shotgun (WGS) entry which is preliminary data.</text>
</comment>
<reference evidence="6 7" key="1">
    <citation type="journal article" date="2016" name="Nat. Commun.">
        <title>Thousands of microbial genomes shed light on interconnected biogeochemical processes in an aquifer system.</title>
        <authorList>
            <person name="Anantharaman K."/>
            <person name="Brown C.T."/>
            <person name="Hug L.A."/>
            <person name="Sharon I."/>
            <person name="Castelle C.J."/>
            <person name="Probst A.J."/>
            <person name="Thomas B.C."/>
            <person name="Singh A."/>
            <person name="Wilkins M.J."/>
            <person name="Karaoz U."/>
            <person name="Brodie E.L."/>
            <person name="Williams K.H."/>
            <person name="Hubbard S.S."/>
            <person name="Banfield J.F."/>
        </authorList>
    </citation>
    <scope>NUCLEOTIDE SEQUENCE [LARGE SCALE GENOMIC DNA]</scope>
</reference>
<dbReference type="GO" id="GO:0000287">
    <property type="term" value="F:magnesium ion binding"/>
    <property type="evidence" value="ECO:0007669"/>
    <property type="project" value="InterPro"/>
</dbReference>
<dbReference type="GO" id="GO:0002189">
    <property type="term" value="C:ribose phosphate diphosphokinase complex"/>
    <property type="evidence" value="ECO:0007669"/>
    <property type="project" value="TreeGrafter"/>
</dbReference>
<evidence type="ECO:0000313" key="6">
    <source>
        <dbReference type="EMBL" id="OGE81791.1"/>
    </source>
</evidence>
<dbReference type="PANTHER" id="PTHR10210:SF32">
    <property type="entry name" value="RIBOSE-PHOSPHATE PYROPHOSPHOKINASE 2"/>
    <property type="match status" value="1"/>
</dbReference>
<keyword evidence="2" id="KW-0808">Transferase</keyword>
<keyword evidence="4" id="KW-0418">Kinase</keyword>
<keyword evidence="5" id="KW-0067">ATP-binding</keyword>
<dbReference type="PANTHER" id="PTHR10210">
    <property type="entry name" value="RIBOSE-PHOSPHATE DIPHOSPHOKINASE FAMILY MEMBER"/>
    <property type="match status" value="1"/>
</dbReference>
<dbReference type="GO" id="GO:0005524">
    <property type="term" value="F:ATP binding"/>
    <property type="evidence" value="ECO:0007669"/>
    <property type="project" value="UniProtKB-KW"/>
</dbReference>
<accession>A0A1F5NVW0</accession>
<evidence type="ECO:0000313" key="7">
    <source>
        <dbReference type="Proteomes" id="UP000178892"/>
    </source>
</evidence>
<evidence type="ECO:0000256" key="3">
    <source>
        <dbReference type="ARBA" id="ARBA00022741"/>
    </source>
</evidence>
<dbReference type="GO" id="GO:0006015">
    <property type="term" value="P:5-phosphoribose 1-diphosphate biosynthetic process"/>
    <property type="evidence" value="ECO:0007669"/>
    <property type="project" value="TreeGrafter"/>
</dbReference>